<sequence>MAGGSLAGEVASRRIVDQADDVTVKDDNAMASCYLCGDNDVSRVTAGQRAHDPYMLRLTAMESVATFLLLALVAATLSSAIPKHDDNKRVIDKELSDEKHYAEGEEHNPEYDHEAFLGKETAKTFDELTPEESKKRLGLIYDKIDKDGDGFVTEEELQKWVTHVQNRYIMTDTEKQWKEHELEGDTLTWTTYKTKTYGDHEEEEEAEGGYDYKNMISRDERRWKKADLNGDGNLSKEEFASFLHPEDVEHMRDTVIMETLDDIDKDKDGFISLEEYIDDIQDDEDDDENSEDEDEDREEFKHNLDKNGDGKLDKEEIKAWIIPDDYNHVEEESRHLIREADANQVCDMWSKTDESDTEPDWVKTEREQFTSLRDKNGDGKMDQAEVRDWIIPPDYDHSDAEAKHLIQESDKDGDKKLTKEEVLDKYDLFVGSQATDFGEALARHDEF</sequence>
<evidence type="ECO:0000256" key="4">
    <source>
        <dbReference type="ARBA" id="ARBA00022737"/>
    </source>
</evidence>
<keyword evidence="15" id="KW-1185">Reference proteome</keyword>
<comment type="subunit">
    <text evidence="10">Interacts with PCSK6 (immature form including the propeptide); probably involved in the maturation and the secretion of PCSK6.</text>
</comment>
<dbReference type="InterPro" id="IPR011992">
    <property type="entry name" value="EF-hand-dom_pair"/>
</dbReference>
<comment type="caution">
    <text evidence="14">The sequence shown here is derived from an EMBL/GenBank/DDBJ whole genome shotgun (WGS) entry which is preliminary data.</text>
</comment>
<dbReference type="GO" id="GO:0015031">
    <property type="term" value="P:protein transport"/>
    <property type="evidence" value="ECO:0007669"/>
    <property type="project" value="UniProtKB-ARBA"/>
</dbReference>
<evidence type="ECO:0000313" key="15">
    <source>
        <dbReference type="Proteomes" id="UP001209878"/>
    </source>
</evidence>
<dbReference type="FunFam" id="1.10.238.10:FF:000104">
    <property type="entry name" value="calumenin isoform X1"/>
    <property type="match status" value="1"/>
</dbReference>
<comment type="subcellular location">
    <subcellularLocation>
        <location evidence="1">Endoplasmic reticulum lumen</location>
    </subcellularLocation>
</comment>
<proteinExistence type="predicted"/>
<accession>A0AAD9NX63</accession>
<feature type="region of interest" description="Disordered" evidence="12">
    <location>
        <begin position="276"/>
        <end position="315"/>
    </location>
</feature>
<evidence type="ECO:0000256" key="8">
    <source>
        <dbReference type="ARBA" id="ARBA00023186"/>
    </source>
</evidence>
<evidence type="ECO:0000256" key="2">
    <source>
        <dbReference type="ARBA" id="ARBA00022723"/>
    </source>
</evidence>
<name>A0AAD9NX63_RIDPI</name>
<dbReference type="Proteomes" id="UP001209878">
    <property type="component" value="Unassembled WGS sequence"/>
</dbReference>
<evidence type="ECO:0000256" key="7">
    <source>
        <dbReference type="ARBA" id="ARBA00023180"/>
    </source>
</evidence>
<keyword evidence="6" id="KW-0106">Calcium</keyword>
<dbReference type="InterPro" id="IPR018247">
    <property type="entry name" value="EF_Hand_1_Ca_BS"/>
</dbReference>
<feature type="domain" description="EF-hand" evidence="13">
    <location>
        <begin position="132"/>
        <end position="167"/>
    </location>
</feature>
<dbReference type="PROSITE" id="PS50222">
    <property type="entry name" value="EF_HAND_2"/>
    <property type="match status" value="5"/>
</dbReference>
<evidence type="ECO:0000259" key="13">
    <source>
        <dbReference type="PROSITE" id="PS50222"/>
    </source>
</evidence>
<dbReference type="Gene3D" id="1.10.238.10">
    <property type="entry name" value="EF-hand"/>
    <property type="match status" value="3"/>
</dbReference>
<feature type="domain" description="EF-hand" evidence="13">
    <location>
        <begin position="292"/>
        <end position="327"/>
    </location>
</feature>
<keyword evidence="8" id="KW-0143">Chaperone</keyword>
<evidence type="ECO:0000256" key="5">
    <source>
        <dbReference type="ARBA" id="ARBA00022824"/>
    </source>
</evidence>
<protein>
    <recommendedName>
        <fullName evidence="11">Reticulocalbin-3</fullName>
    </recommendedName>
</protein>
<evidence type="ECO:0000256" key="9">
    <source>
        <dbReference type="ARBA" id="ARBA00056975"/>
    </source>
</evidence>
<dbReference type="CDD" id="cd16226">
    <property type="entry name" value="EFh_CREC_Calumenin_like"/>
    <property type="match status" value="1"/>
</dbReference>
<feature type="domain" description="EF-hand" evidence="13">
    <location>
        <begin position="397"/>
        <end position="432"/>
    </location>
</feature>
<keyword evidence="2" id="KW-0479">Metal-binding</keyword>
<dbReference type="EMBL" id="JAODUO010000282">
    <property type="protein sequence ID" value="KAK2184111.1"/>
    <property type="molecule type" value="Genomic_DNA"/>
</dbReference>
<evidence type="ECO:0000256" key="6">
    <source>
        <dbReference type="ARBA" id="ARBA00022837"/>
    </source>
</evidence>
<evidence type="ECO:0000256" key="10">
    <source>
        <dbReference type="ARBA" id="ARBA00063143"/>
    </source>
</evidence>
<evidence type="ECO:0000256" key="12">
    <source>
        <dbReference type="SAM" id="MobiDB-lite"/>
    </source>
</evidence>
<organism evidence="14 15">
    <name type="scientific">Ridgeia piscesae</name>
    <name type="common">Tubeworm</name>
    <dbReference type="NCBI Taxonomy" id="27915"/>
    <lineage>
        <taxon>Eukaryota</taxon>
        <taxon>Metazoa</taxon>
        <taxon>Spiralia</taxon>
        <taxon>Lophotrochozoa</taxon>
        <taxon>Annelida</taxon>
        <taxon>Polychaeta</taxon>
        <taxon>Sedentaria</taxon>
        <taxon>Canalipalpata</taxon>
        <taxon>Sabellida</taxon>
        <taxon>Siboglinidae</taxon>
        <taxon>Ridgeia</taxon>
    </lineage>
</organism>
<dbReference type="SUPFAM" id="SSF47473">
    <property type="entry name" value="EF-hand"/>
    <property type="match status" value="2"/>
</dbReference>
<evidence type="ECO:0000256" key="3">
    <source>
        <dbReference type="ARBA" id="ARBA00022729"/>
    </source>
</evidence>
<dbReference type="PANTHER" id="PTHR10827:SF52">
    <property type="entry name" value="IP16409P"/>
    <property type="match status" value="1"/>
</dbReference>
<dbReference type="Pfam" id="PF13499">
    <property type="entry name" value="EF-hand_7"/>
    <property type="match status" value="1"/>
</dbReference>
<feature type="domain" description="EF-hand" evidence="13">
    <location>
        <begin position="214"/>
        <end position="249"/>
    </location>
</feature>
<keyword evidence="5" id="KW-0256">Endoplasmic reticulum</keyword>
<dbReference type="InterPro" id="IPR002048">
    <property type="entry name" value="EF_hand_dom"/>
</dbReference>
<dbReference type="AlphaFoldDB" id="A0AAD9NX63"/>
<keyword evidence="7" id="KW-0325">Glycoprotein</keyword>
<feature type="compositionally biased region" description="Basic and acidic residues" evidence="12">
    <location>
        <begin position="298"/>
        <end position="315"/>
    </location>
</feature>
<feature type="compositionally biased region" description="Acidic residues" evidence="12">
    <location>
        <begin position="276"/>
        <end position="297"/>
    </location>
</feature>
<evidence type="ECO:0000256" key="11">
    <source>
        <dbReference type="ARBA" id="ARBA00072696"/>
    </source>
</evidence>
<comment type="function">
    <text evidence="9">Probable molecular chaperone assisting protein biosynthesis and transport in the endoplasmic reticulum. Required for the proper biosynthesis and transport of pulmonary surfactant-associated protein A/SP-A, pulmonary surfactant-associated protein D/SP-D and the lipid transporter ABCA3. By regulating both the proper expression and the degradation through the endoplasmic reticulum-associated protein degradation pathway of these proteins plays a crucial role in pulmonary surfactant homeostasis. Has an anti-fibrotic activity by negatively regulating the secretion of type I and type III collagens. This calcium-binding protein also transiently associates with immature PCSK6 and regulates its secretion.</text>
</comment>
<dbReference type="FunFam" id="1.10.238.10:FF:000090">
    <property type="entry name" value="calumenin isoform X2"/>
    <property type="match status" value="1"/>
</dbReference>
<dbReference type="Pfam" id="PF13202">
    <property type="entry name" value="EF-hand_5"/>
    <property type="match status" value="2"/>
</dbReference>
<keyword evidence="3" id="KW-0732">Signal</keyword>
<dbReference type="SMART" id="SM00054">
    <property type="entry name" value="EFh"/>
    <property type="match status" value="5"/>
</dbReference>
<evidence type="ECO:0000256" key="1">
    <source>
        <dbReference type="ARBA" id="ARBA00004319"/>
    </source>
</evidence>
<feature type="domain" description="EF-hand" evidence="13">
    <location>
        <begin position="251"/>
        <end position="286"/>
    </location>
</feature>
<dbReference type="PANTHER" id="PTHR10827">
    <property type="entry name" value="RETICULOCALBIN"/>
    <property type="match status" value="1"/>
</dbReference>
<dbReference type="GO" id="GO:0005788">
    <property type="term" value="C:endoplasmic reticulum lumen"/>
    <property type="evidence" value="ECO:0007669"/>
    <property type="project" value="UniProtKB-SubCell"/>
</dbReference>
<reference evidence="14" key="1">
    <citation type="journal article" date="2023" name="Mol. Biol. Evol.">
        <title>Third-Generation Sequencing Reveals the Adaptive Role of the Epigenome in Three Deep-Sea Polychaetes.</title>
        <authorList>
            <person name="Perez M."/>
            <person name="Aroh O."/>
            <person name="Sun Y."/>
            <person name="Lan Y."/>
            <person name="Juniper S.K."/>
            <person name="Young C.R."/>
            <person name="Angers B."/>
            <person name="Qian P.Y."/>
        </authorList>
    </citation>
    <scope>NUCLEOTIDE SEQUENCE</scope>
    <source>
        <strain evidence="14">R07B-5</strain>
    </source>
</reference>
<dbReference type="GO" id="GO:0005509">
    <property type="term" value="F:calcium ion binding"/>
    <property type="evidence" value="ECO:0007669"/>
    <property type="project" value="InterPro"/>
</dbReference>
<gene>
    <name evidence="14" type="ORF">NP493_281g00049</name>
</gene>
<keyword evidence="4" id="KW-0677">Repeat</keyword>
<evidence type="ECO:0000313" key="14">
    <source>
        <dbReference type="EMBL" id="KAK2184111.1"/>
    </source>
</evidence>
<dbReference type="PROSITE" id="PS00018">
    <property type="entry name" value="EF_HAND_1"/>
    <property type="match status" value="6"/>
</dbReference>